<accession>A0A7R9FIT3</accession>
<name>A0A7R9FIT3_9NEOP</name>
<gene>
    <name evidence="1" type="ORF">TTEB3V08_LOCUS2454</name>
</gene>
<sequence length="182" mass="20347">MLGLGEGCDWKLNSEICEKGVEDTNIILQLKSQLCGVENATPAKLCLTWSAISPASGKWMVFRHILVTMSSRRTTISCVQYCSRQGLLPNTAPGILSRNSLVIWRVSSPNTITSFSRPDELSRNSTGRSLNLRFELSLSVPMIVGVNNSWRAVRALRKPITPLDNKPWICLCHYKTEIQLEL</sequence>
<reference evidence="1" key="1">
    <citation type="submission" date="2020-11" db="EMBL/GenBank/DDBJ databases">
        <authorList>
            <person name="Tran Van P."/>
        </authorList>
    </citation>
    <scope>NUCLEOTIDE SEQUENCE</scope>
</reference>
<protein>
    <submittedName>
        <fullName evidence="1">Uncharacterized protein</fullName>
    </submittedName>
</protein>
<organism evidence="1">
    <name type="scientific">Timema tahoe</name>
    <dbReference type="NCBI Taxonomy" id="61484"/>
    <lineage>
        <taxon>Eukaryota</taxon>
        <taxon>Metazoa</taxon>
        <taxon>Ecdysozoa</taxon>
        <taxon>Arthropoda</taxon>
        <taxon>Hexapoda</taxon>
        <taxon>Insecta</taxon>
        <taxon>Pterygota</taxon>
        <taxon>Neoptera</taxon>
        <taxon>Polyneoptera</taxon>
        <taxon>Phasmatodea</taxon>
        <taxon>Timematodea</taxon>
        <taxon>Timematoidea</taxon>
        <taxon>Timematidae</taxon>
        <taxon>Timema</taxon>
    </lineage>
</organism>
<dbReference type="EMBL" id="OE000578">
    <property type="protein sequence ID" value="CAD7454347.1"/>
    <property type="molecule type" value="Genomic_DNA"/>
</dbReference>
<dbReference type="AlphaFoldDB" id="A0A7R9FIT3"/>
<proteinExistence type="predicted"/>
<evidence type="ECO:0000313" key="1">
    <source>
        <dbReference type="EMBL" id="CAD7454347.1"/>
    </source>
</evidence>